<dbReference type="CDD" id="cd00761">
    <property type="entry name" value="Glyco_tranf_GTA_type"/>
    <property type="match status" value="1"/>
</dbReference>
<comment type="similarity">
    <text evidence="1">Belongs to the glycosyltransferase 2 family.</text>
</comment>
<dbReference type="RefSeq" id="WP_139607257.1">
    <property type="nucleotide sequence ID" value="NZ_VDCQ01000090.1"/>
</dbReference>
<dbReference type="InterPro" id="IPR029044">
    <property type="entry name" value="Nucleotide-diphossugar_trans"/>
</dbReference>
<proteinExistence type="inferred from homology"/>
<evidence type="ECO:0000313" key="6">
    <source>
        <dbReference type="EMBL" id="TNJ59757.1"/>
    </source>
</evidence>
<sequence length="353" mass="41244">MRIDMVFSIIIPVYNVEKFLQKCLDHVFACELYDSEVILVLGNSNDGSANICIEYQNKHSNIVIIQQEDVGLSDARNCGLKVANGEYIVFLDSDDYIISNNFKESLNYIRKTIRFNIDVFISDFYRVSDSGKVISSVRQIEETFSPICEYNYMEHFLEQKGCFWNVWRYIYRKGFLIENQIFFRMGYLSEDIDYSVKVLLKAKKIAFFHNPYYCYVVGRGSSLMDVVTYKRVHDTVVIIHDSVNEILSNSAFPYRKVMIKKILLEFILNMATIYEVAKSDKRKTKSLFKQNLELLSYNQYFLARIISISISIFGISSVALALSWLKKIKRLLVRKFKSKQQLLVSEQAIKEHI</sequence>
<dbReference type="Proteomes" id="UP000307943">
    <property type="component" value="Unassembled WGS sequence"/>
</dbReference>
<evidence type="ECO:0000256" key="4">
    <source>
        <dbReference type="SAM" id="Phobius"/>
    </source>
</evidence>
<dbReference type="Gene3D" id="3.90.550.10">
    <property type="entry name" value="Spore Coat Polysaccharide Biosynthesis Protein SpsA, Chain A"/>
    <property type="match status" value="1"/>
</dbReference>
<dbReference type="PANTHER" id="PTHR22916">
    <property type="entry name" value="GLYCOSYLTRANSFERASE"/>
    <property type="match status" value="1"/>
</dbReference>
<evidence type="ECO:0000313" key="7">
    <source>
        <dbReference type="Proteomes" id="UP000307943"/>
    </source>
</evidence>
<comment type="caution">
    <text evidence="6">The sequence shown here is derived from an EMBL/GenBank/DDBJ whole genome shotgun (WGS) entry which is preliminary data.</text>
</comment>
<organism evidence="6 7">
    <name type="scientific">Paenibacillus hemerocallicola</name>
    <dbReference type="NCBI Taxonomy" id="1172614"/>
    <lineage>
        <taxon>Bacteria</taxon>
        <taxon>Bacillati</taxon>
        <taxon>Bacillota</taxon>
        <taxon>Bacilli</taxon>
        <taxon>Bacillales</taxon>
        <taxon>Paenibacillaceae</taxon>
        <taxon>Paenibacillus</taxon>
    </lineage>
</organism>
<keyword evidence="2" id="KW-0328">Glycosyltransferase</keyword>
<reference evidence="6 7" key="1">
    <citation type="submission" date="2019-05" db="EMBL/GenBank/DDBJ databases">
        <title>We sequenced the genome of Paenibacillus hemerocallicola KCTC 33185 for further insight into its adaptation and study the phylogeny of Paenibacillus.</title>
        <authorList>
            <person name="Narsing Rao M.P."/>
        </authorList>
    </citation>
    <scope>NUCLEOTIDE SEQUENCE [LARGE SCALE GENOMIC DNA]</scope>
    <source>
        <strain evidence="6 7">KCTC 33185</strain>
    </source>
</reference>
<dbReference type="OrthoDB" id="396512at2"/>
<dbReference type="GO" id="GO:0016757">
    <property type="term" value="F:glycosyltransferase activity"/>
    <property type="evidence" value="ECO:0007669"/>
    <property type="project" value="UniProtKB-KW"/>
</dbReference>
<evidence type="ECO:0000256" key="3">
    <source>
        <dbReference type="ARBA" id="ARBA00022679"/>
    </source>
</evidence>
<protein>
    <submittedName>
        <fullName evidence="6">Glycosyltransferase</fullName>
    </submittedName>
</protein>
<name>A0A5C4SWQ4_9BACL</name>
<keyword evidence="4" id="KW-1133">Transmembrane helix</keyword>
<keyword evidence="3 6" id="KW-0808">Transferase</keyword>
<dbReference type="PANTHER" id="PTHR22916:SF51">
    <property type="entry name" value="GLYCOSYLTRANSFERASE EPSH-RELATED"/>
    <property type="match status" value="1"/>
</dbReference>
<gene>
    <name evidence="6" type="ORF">FE784_36920</name>
</gene>
<dbReference type="AlphaFoldDB" id="A0A5C4SWQ4"/>
<evidence type="ECO:0000256" key="1">
    <source>
        <dbReference type="ARBA" id="ARBA00006739"/>
    </source>
</evidence>
<accession>A0A5C4SWQ4</accession>
<evidence type="ECO:0000256" key="2">
    <source>
        <dbReference type="ARBA" id="ARBA00022676"/>
    </source>
</evidence>
<dbReference type="InterPro" id="IPR001173">
    <property type="entry name" value="Glyco_trans_2-like"/>
</dbReference>
<feature type="transmembrane region" description="Helical" evidence="4">
    <location>
        <begin position="301"/>
        <end position="325"/>
    </location>
</feature>
<dbReference type="SUPFAM" id="SSF53448">
    <property type="entry name" value="Nucleotide-diphospho-sugar transferases"/>
    <property type="match status" value="1"/>
</dbReference>
<keyword evidence="4" id="KW-0812">Transmembrane</keyword>
<keyword evidence="4" id="KW-0472">Membrane</keyword>
<evidence type="ECO:0000259" key="5">
    <source>
        <dbReference type="Pfam" id="PF00535"/>
    </source>
</evidence>
<feature type="domain" description="Glycosyltransferase 2-like" evidence="5">
    <location>
        <begin position="8"/>
        <end position="152"/>
    </location>
</feature>
<dbReference type="Pfam" id="PF00535">
    <property type="entry name" value="Glycos_transf_2"/>
    <property type="match status" value="1"/>
</dbReference>
<dbReference type="EMBL" id="VDCQ01000090">
    <property type="protein sequence ID" value="TNJ59757.1"/>
    <property type="molecule type" value="Genomic_DNA"/>
</dbReference>
<keyword evidence="7" id="KW-1185">Reference proteome</keyword>